<keyword evidence="3 5" id="KW-0456">Lyase</keyword>
<dbReference type="InterPro" id="IPR015813">
    <property type="entry name" value="Pyrv/PenolPyrv_kinase-like_dom"/>
</dbReference>
<reference evidence="5" key="1">
    <citation type="submission" date="2022-10" db="EMBL/GenBank/DDBJ databases">
        <title>The complete genomes of actinobacterial strains from the NBC collection.</title>
        <authorList>
            <person name="Joergensen T.S."/>
            <person name="Alvarez Arevalo M."/>
            <person name="Sterndorff E.B."/>
            <person name="Faurdal D."/>
            <person name="Vuksanovic O."/>
            <person name="Mourched A.-S."/>
            <person name="Charusanti P."/>
            <person name="Shaw S."/>
            <person name="Blin K."/>
            <person name="Weber T."/>
        </authorList>
    </citation>
    <scope>NUCLEOTIDE SEQUENCE</scope>
    <source>
        <strain evidence="5">NBC_00008</strain>
    </source>
</reference>
<evidence type="ECO:0000256" key="3">
    <source>
        <dbReference type="ARBA" id="ARBA00023239"/>
    </source>
</evidence>
<keyword evidence="2" id="KW-0479">Metal-binding</keyword>
<organism evidence="5">
    <name type="scientific">Streptomyces sp. NBC_00008</name>
    <dbReference type="NCBI Taxonomy" id="2903610"/>
    <lineage>
        <taxon>Bacteria</taxon>
        <taxon>Bacillati</taxon>
        <taxon>Actinomycetota</taxon>
        <taxon>Actinomycetes</taxon>
        <taxon>Kitasatosporales</taxon>
        <taxon>Streptomycetaceae</taxon>
        <taxon>Streptomyces</taxon>
    </lineage>
</organism>
<dbReference type="GO" id="GO:0046872">
    <property type="term" value="F:metal ion binding"/>
    <property type="evidence" value="ECO:0007669"/>
    <property type="project" value="UniProtKB-KW"/>
</dbReference>
<dbReference type="InterPro" id="IPR050251">
    <property type="entry name" value="HpcH-HpaI_aldolase"/>
</dbReference>
<dbReference type="InterPro" id="IPR040442">
    <property type="entry name" value="Pyrv_kinase-like_dom_sf"/>
</dbReference>
<evidence type="ECO:0000256" key="2">
    <source>
        <dbReference type="ARBA" id="ARBA00022723"/>
    </source>
</evidence>
<dbReference type="InterPro" id="IPR005000">
    <property type="entry name" value="Aldolase/citrate-lyase_domain"/>
</dbReference>
<dbReference type="PANTHER" id="PTHR30502:SF0">
    <property type="entry name" value="PHOSPHOENOLPYRUVATE CARBOXYLASE FAMILY PROTEIN"/>
    <property type="match status" value="1"/>
</dbReference>
<sequence>MAADMATPDSFARRLRARERLTGYWFSCDNPVAVERIARLGYDYIGVDGQHGVLSQPGWNAAMMAVDAGQRAAGLIRVPSVDPVAIGAALDTGARGVIVPMVETPEQAETAVRATKHWPAGTRSLAGPVRAQFRLGDVPAEIDEGVVCIVMIETKAALDNLDKICATPGLDAVYLGPADLSVALGGHYFGDPEVQPALVEASNAIAGAARDAGIASGIHCMDGESAARWLSDGYTFATISSDITHLEQVAAMHLAGARGAEAS</sequence>
<dbReference type="Pfam" id="PF03328">
    <property type="entry name" value="HpcH_HpaI"/>
    <property type="match status" value="1"/>
</dbReference>
<evidence type="ECO:0000256" key="1">
    <source>
        <dbReference type="ARBA" id="ARBA00005568"/>
    </source>
</evidence>
<dbReference type="PANTHER" id="PTHR30502">
    <property type="entry name" value="2-KETO-3-DEOXY-L-RHAMNONATE ALDOLASE"/>
    <property type="match status" value="1"/>
</dbReference>
<evidence type="ECO:0000259" key="4">
    <source>
        <dbReference type="Pfam" id="PF03328"/>
    </source>
</evidence>
<gene>
    <name evidence="5" type="ORF">OG398_38500</name>
</gene>
<dbReference type="GO" id="GO:0005737">
    <property type="term" value="C:cytoplasm"/>
    <property type="evidence" value="ECO:0007669"/>
    <property type="project" value="TreeGrafter"/>
</dbReference>
<dbReference type="Gene3D" id="3.20.20.60">
    <property type="entry name" value="Phosphoenolpyruvate-binding domains"/>
    <property type="match status" value="1"/>
</dbReference>
<dbReference type="GO" id="GO:0016832">
    <property type="term" value="F:aldehyde-lyase activity"/>
    <property type="evidence" value="ECO:0007669"/>
    <property type="project" value="TreeGrafter"/>
</dbReference>
<dbReference type="SUPFAM" id="SSF51621">
    <property type="entry name" value="Phosphoenolpyruvate/pyruvate domain"/>
    <property type="match status" value="1"/>
</dbReference>
<proteinExistence type="inferred from homology"/>
<comment type="similarity">
    <text evidence="1">Belongs to the HpcH/HpaI aldolase family.</text>
</comment>
<feature type="domain" description="HpcH/HpaI aldolase/citrate lyase" evidence="4">
    <location>
        <begin position="22"/>
        <end position="246"/>
    </location>
</feature>
<name>A0AAU2W2Z2_9ACTN</name>
<dbReference type="EMBL" id="CP108314">
    <property type="protein sequence ID" value="WTW74176.1"/>
    <property type="molecule type" value="Genomic_DNA"/>
</dbReference>
<protein>
    <submittedName>
        <fullName evidence="5">Aldolase/citrate lyase family protein</fullName>
    </submittedName>
</protein>
<accession>A0AAU2W2Z2</accession>
<dbReference type="AlphaFoldDB" id="A0AAU2W2Z2"/>
<evidence type="ECO:0000313" key="5">
    <source>
        <dbReference type="EMBL" id="WTW74176.1"/>
    </source>
</evidence>